<evidence type="ECO:0000313" key="2">
    <source>
        <dbReference type="Proteomes" id="UP000597444"/>
    </source>
</evidence>
<dbReference type="AlphaFoldDB" id="A0A8J3IRR3"/>
<protein>
    <submittedName>
        <fullName evidence="1">Uncharacterized protein</fullName>
    </submittedName>
</protein>
<gene>
    <name evidence="1" type="ORF">KSF_096140</name>
</gene>
<comment type="caution">
    <text evidence="1">The sequence shown here is derived from an EMBL/GenBank/DDBJ whole genome shotgun (WGS) entry which is preliminary data.</text>
</comment>
<accession>A0A8J3IRR3</accession>
<proteinExistence type="predicted"/>
<dbReference type="RefSeq" id="WP_220210206.1">
    <property type="nucleotide sequence ID" value="NZ_BNJK01000002.1"/>
</dbReference>
<dbReference type="EMBL" id="BNJK01000002">
    <property type="protein sequence ID" value="GHO99566.1"/>
    <property type="molecule type" value="Genomic_DNA"/>
</dbReference>
<reference evidence="1" key="1">
    <citation type="submission" date="2020-10" db="EMBL/GenBank/DDBJ databases">
        <title>Taxonomic study of unclassified bacteria belonging to the class Ktedonobacteria.</title>
        <authorList>
            <person name="Yabe S."/>
            <person name="Wang C.M."/>
            <person name="Zheng Y."/>
            <person name="Sakai Y."/>
            <person name="Cavaletti L."/>
            <person name="Monciardini P."/>
            <person name="Donadio S."/>
        </authorList>
    </citation>
    <scope>NUCLEOTIDE SEQUENCE</scope>
    <source>
        <strain evidence="1">ID150040</strain>
    </source>
</reference>
<keyword evidence="2" id="KW-1185">Reference proteome</keyword>
<evidence type="ECO:0000313" key="1">
    <source>
        <dbReference type="EMBL" id="GHO99566.1"/>
    </source>
</evidence>
<organism evidence="1 2">
    <name type="scientific">Reticulibacter mediterranei</name>
    <dbReference type="NCBI Taxonomy" id="2778369"/>
    <lineage>
        <taxon>Bacteria</taxon>
        <taxon>Bacillati</taxon>
        <taxon>Chloroflexota</taxon>
        <taxon>Ktedonobacteria</taxon>
        <taxon>Ktedonobacterales</taxon>
        <taxon>Reticulibacteraceae</taxon>
        <taxon>Reticulibacter</taxon>
    </lineage>
</organism>
<name>A0A8J3IRR3_9CHLR</name>
<dbReference type="Proteomes" id="UP000597444">
    <property type="component" value="Unassembled WGS sequence"/>
</dbReference>
<sequence length="77" mass="8487">MAAIPGLGLGHPIIYVDAEEQKHAAVISEIVDAEAGKIHLHQFVVSEKKPVHVVRNVQIDISASPVPRSWHWPPRNV</sequence>